<reference evidence="1" key="1">
    <citation type="submission" date="2020-07" db="EMBL/GenBank/DDBJ databases">
        <title>Multicomponent nature underlies the extraordinary mechanical properties of spider dragline silk.</title>
        <authorList>
            <person name="Kono N."/>
            <person name="Nakamura H."/>
            <person name="Mori M."/>
            <person name="Yoshida Y."/>
            <person name="Ohtoshi R."/>
            <person name="Malay A.D."/>
            <person name="Moran D.A.P."/>
            <person name="Tomita M."/>
            <person name="Numata K."/>
            <person name="Arakawa K."/>
        </authorList>
    </citation>
    <scope>NUCLEOTIDE SEQUENCE</scope>
</reference>
<sequence length="144" mass="16323">MRLTATTWGSNQDVLKTTYKSYIRPVLEFGGEVTITANKCTTKVLDRVQNIALRTITGAAKPTPIAAMEAQSQIEVHREKSVLCFWERSRRINTSIGKLPKSYRPTSDPANTYNLLSESIHKIWYHPWRTCPTKHISGLFPTST</sequence>
<evidence type="ECO:0000313" key="1">
    <source>
        <dbReference type="EMBL" id="GFR23571.1"/>
    </source>
</evidence>
<organism evidence="1 2">
    <name type="scientific">Trichonephila clavata</name>
    <name type="common">Joro spider</name>
    <name type="synonym">Nephila clavata</name>
    <dbReference type="NCBI Taxonomy" id="2740835"/>
    <lineage>
        <taxon>Eukaryota</taxon>
        <taxon>Metazoa</taxon>
        <taxon>Ecdysozoa</taxon>
        <taxon>Arthropoda</taxon>
        <taxon>Chelicerata</taxon>
        <taxon>Arachnida</taxon>
        <taxon>Araneae</taxon>
        <taxon>Araneomorphae</taxon>
        <taxon>Entelegynae</taxon>
        <taxon>Araneoidea</taxon>
        <taxon>Nephilidae</taxon>
        <taxon>Trichonephila</taxon>
    </lineage>
</organism>
<proteinExistence type="predicted"/>
<dbReference type="OrthoDB" id="6643566at2759"/>
<protein>
    <submittedName>
        <fullName evidence="1">Putative RNA-directed DNA polymerase from transposon BS</fullName>
    </submittedName>
</protein>
<dbReference type="GO" id="GO:0003964">
    <property type="term" value="F:RNA-directed DNA polymerase activity"/>
    <property type="evidence" value="ECO:0007669"/>
    <property type="project" value="UniProtKB-KW"/>
</dbReference>
<keyword evidence="1" id="KW-0808">Transferase</keyword>
<keyword evidence="1" id="KW-0695">RNA-directed DNA polymerase</keyword>
<gene>
    <name evidence="1" type="primary">RTase_69</name>
    <name evidence="1" type="ORF">TNCT_491221</name>
</gene>
<dbReference type="Proteomes" id="UP000887116">
    <property type="component" value="Unassembled WGS sequence"/>
</dbReference>
<keyword evidence="2" id="KW-1185">Reference proteome</keyword>
<name>A0A8X6JZ98_TRICU</name>
<accession>A0A8X6JZ98</accession>
<keyword evidence="1" id="KW-0548">Nucleotidyltransferase</keyword>
<evidence type="ECO:0000313" key="2">
    <source>
        <dbReference type="Proteomes" id="UP000887116"/>
    </source>
</evidence>
<comment type="caution">
    <text evidence="1">The sequence shown here is derived from an EMBL/GenBank/DDBJ whole genome shotgun (WGS) entry which is preliminary data.</text>
</comment>
<dbReference type="EMBL" id="BMAO01038247">
    <property type="protein sequence ID" value="GFR23571.1"/>
    <property type="molecule type" value="Genomic_DNA"/>
</dbReference>
<dbReference type="AlphaFoldDB" id="A0A8X6JZ98"/>